<accession>A0A9Q8PEB7</accession>
<dbReference type="GeneID" id="71990766"/>
<reference evidence="3" key="2">
    <citation type="journal article" date="2022" name="Microb. Genom.">
        <title>A chromosome-scale genome assembly of the tomato pathogen Cladosporium fulvum reveals a compartmentalized genome architecture and the presence of a dispensable chromosome.</title>
        <authorList>
            <person name="Zaccaron A.Z."/>
            <person name="Chen L.H."/>
            <person name="Samaras A."/>
            <person name="Stergiopoulos I."/>
        </authorList>
    </citation>
    <scope>NUCLEOTIDE SEQUENCE</scope>
    <source>
        <strain evidence="3">Race5_Kim</strain>
    </source>
</reference>
<feature type="transmembrane region" description="Helical" evidence="2">
    <location>
        <begin position="76"/>
        <end position="92"/>
    </location>
</feature>
<keyword evidence="2" id="KW-1133">Transmembrane helix</keyword>
<sequence>MIPTGTAHVSLSLMVMDYIPVKKPTRTSQWSYFWYHAFLHGLSFVLAATAVALFPAFAYKPWSVSIHYDLKTTQQYVNFVVIACALLLSWLLQHCPYITNKAEAEAEFASKDLSLAALQTRTAANDKDVIDMLRYAVRNSRLWYISAPFALAITVFSAMSWVLSIVFVLDSRLVPGDNSTNVSVTLGGDVPALPDACRSSLTAAGCTYDLAMSALTSQLITHTPYTFDNITFSGAEGTMGLPSSEIEYMSTQYDTFLKINYDTYRIVINPNTGFNQTYVLTSSNGDGGVMTVARSELEGETALSILTAPGQYANLLSQLAVGKNATFEKEAYNETQFTVLCDSPFNDDIYSWRWIEFSLDGGVMTTNSANETCRDDEGKSPMQWLDYALEGATASAQLRDGYSKLLNTDYLDTTGDDYERMQAYNMSPLEYILSHIEMILQTAWTATNGDIAATTSVEQQPFEHRYVVTVEIKNVTILALAVACIILLCTILQIWRWLRAERKAAKICGSTWQPLDPVQLLIYGAHAAESVQKLDLANGKQRADIVRDRYSPMMGFGPGTLVPRGEATSAHELRKRPTHSRTISSSSSVYDEPEERDGEELPSWDNLQARGQQDSGLRPLILRSPNPSREDGFV</sequence>
<dbReference type="OrthoDB" id="5418025at2759"/>
<protein>
    <submittedName>
        <fullName evidence="3">Uncharacterized protein</fullName>
    </submittedName>
</protein>
<keyword evidence="2" id="KW-0812">Transmembrane</keyword>
<dbReference type="KEGG" id="ffu:CLAFUR5_10888"/>
<proteinExistence type="predicted"/>
<feature type="compositionally biased region" description="Polar residues" evidence="1">
    <location>
        <begin position="605"/>
        <end position="615"/>
    </location>
</feature>
<dbReference type="Proteomes" id="UP000756132">
    <property type="component" value="Chromosome 8"/>
</dbReference>
<feature type="region of interest" description="Disordered" evidence="1">
    <location>
        <begin position="569"/>
        <end position="634"/>
    </location>
</feature>
<feature type="transmembrane region" description="Helical" evidence="2">
    <location>
        <begin position="475"/>
        <end position="495"/>
    </location>
</feature>
<evidence type="ECO:0000313" key="4">
    <source>
        <dbReference type="Proteomes" id="UP000756132"/>
    </source>
</evidence>
<keyword evidence="2" id="KW-0472">Membrane</keyword>
<gene>
    <name evidence="3" type="ORF">CLAFUR5_10888</name>
</gene>
<keyword evidence="4" id="KW-1185">Reference proteome</keyword>
<reference evidence="3" key="1">
    <citation type="submission" date="2021-12" db="EMBL/GenBank/DDBJ databases">
        <authorList>
            <person name="Zaccaron A."/>
            <person name="Stergiopoulos I."/>
        </authorList>
    </citation>
    <scope>NUCLEOTIDE SEQUENCE</scope>
    <source>
        <strain evidence="3">Race5_Kim</strain>
    </source>
</reference>
<name>A0A9Q8PEB7_PASFU</name>
<evidence type="ECO:0000313" key="3">
    <source>
        <dbReference type="EMBL" id="UJO20913.1"/>
    </source>
</evidence>
<feature type="transmembrane region" description="Helical" evidence="2">
    <location>
        <begin position="32"/>
        <end position="56"/>
    </location>
</feature>
<feature type="compositionally biased region" description="Acidic residues" evidence="1">
    <location>
        <begin position="591"/>
        <end position="602"/>
    </location>
</feature>
<dbReference type="RefSeq" id="XP_047765279.1">
    <property type="nucleotide sequence ID" value="XM_047910036.1"/>
</dbReference>
<evidence type="ECO:0000256" key="2">
    <source>
        <dbReference type="SAM" id="Phobius"/>
    </source>
</evidence>
<dbReference type="EMBL" id="CP090170">
    <property type="protein sequence ID" value="UJO20913.1"/>
    <property type="molecule type" value="Genomic_DNA"/>
</dbReference>
<feature type="transmembrane region" description="Helical" evidence="2">
    <location>
        <begin position="142"/>
        <end position="169"/>
    </location>
</feature>
<evidence type="ECO:0000256" key="1">
    <source>
        <dbReference type="SAM" id="MobiDB-lite"/>
    </source>
</evidence>
<organism evidence="3 4">
    <name type="scientific">Passalora fulva</name>
    <name type="common">Tomato leaf mold</name>
    <name type="synonym">Cladosporium fulvum</name>
    <dbReference type="NCBI Taxonomy" id="5499"/>
    <lineage>
        <taxon>Eukaryota</taxon>
        <taxon>Fungi</taxon>
        <taxon>Dikarya</taxon>
        <taxon>Ascomycota</taxon>
        <taxon>Pezizomycotina</taxon>
        <taxon>Dothideomycetes</taxon>
        <taxon>Dothideomycetidae</taxon>
        <taxon>Mycosphaerellales</taxon>
        <taxon>Mycosphaerellaceae</taxon>
        <taxon>Fulvia</taxon>
    </lineage>
</organism>
<dbReference type="AlphaFoldDB" id="A0A9Q8PEB7"/>